<evidence type="ECO:0000256" key="1">
    <source>
        <dbReference type="SAM" id="MobiDB-lite"/>
    </source>
</evidence>
<dbReference type="EMBL" id="GBHO01040170">
    <property type="protein sequence ID" value="JAG03434.1"/>
    <property type="molecule type" value="Transcribed_RNA"/>
</dbReference>
<gene>
    <name evidence="2" type="primary">cin_1</name>
    <name evidence="3" type="synonym">cin_0</name>
    <name evidence="3" type="ORF">CM83_28266</name>
    <name evidence="2" type="ORF">CM83_28267</name>
</gene>
<dbReference type="AlphaFoldDB" id="A0A0A9WAA0"/>
<feature type="region of interest" description="Disordered" evidence="1">
    <location>
        <begin position="35"/>
        <end position="75"/>
    </location>
</feature>
<accession>A0A0A9WAA0</accession>
<protein>
    <submittedName>
        <fullName evidence="2">Molybdenum cofactor synthesis protein cinnamon</fullName>
    </submittedName>
</protein>
<sequence length="117" mass="12471">PNDDSKDQALSSTPIIIQLPKSAIFRIPFKTPEKISESNGKLSELSSPLNTPPQSKACSSDGHKAFESNLKDSRSSMTQITNYDSKDNCVTSSSSIVVNPPVSIMAPTTKSDSKGAI</sequence>
<evidence type="ECO:0000313" key="2">
    <source>
        <dbReference type="EMBL" id="JAG03433.1"/>
    </source>
</evidence>
<feature type="non-terminal residue" evidence="2">
    <location>
        <position position="1"/>
    </location>
</feature>
<proteinExistence type="predicted"/>
<reference evidence="2" key="2">
    <citation type="submission" date="2014-07" db="EMBL/GenBank/DDBJ databases">
        <authorList>
            <person name="Hull J."/>
        </authorList>
    </citation>
    <scope>NUCLEOTIDE SEQUENCE</scope>
</reference>
<evidence type="ECO:0000313" key="3">
    <source>
        <dbReference type="EMBL" id="JAG03434.1"/>
    </source>
</evidence>
<feature type="compositionally biased region" description="Basic and acidic residues" evidence="1">
    <location>
        <begin position="61"/>
        <end position="74"/>
    </location>
</feature>
<reference evidence="2" key="1">
    <citation type="journal article" date="2014" name="PLoS ONE">
        <title>Transcriptome-Based Identification of ABC Transporters in the Western Tarnished Plant Bug Lygus hesperus.</title>
        <authorList>
            <person name="Hull J.J."/>
            <person name="Chaney K."/>
            <person name="Geib S.M."/>
            <person name="Fabrick J.A."/>
            <person name="Brent C.S."/>
            <person name="Walsh D."/>
            <person name="Lavine L.C."/>
        </authorList>
    </citation>
    <scope>NUCLEOTIDE SEQUENCE</scope>
</reference>
<feature type="compositionally biased region" description="Polar residues" evidence="1">
    <location>
        <begin position="37"/>
        <end position="58"/>
    </location>
</feature>
<organism evidence="2">
    <name type="scientific">Lygus hesperus</name>
    <name type="common">Western plant bug</name>
    <dbReference type="NCBI Taxonomy" id="30085"/>
    <lineage>
        <taxon>Eukaryota</taxon>
        <taxon>Metazoa</taxon>
        <taxon>Ecdysozoa</taxon>
        <taxon>Arthropoda</taxon>
        <taxon>Hexapoda</taxon>
        <taxon>Insecta</taxon>
        <taxon>Pterygota</taxon>
        <taxon>Neoptera</taxon>
        <taxon>Paraneoptera</taxon>
        <taxon>Hemiptera</taxon>
        <taxon>Heteroptera</taxon>
        <taxon>Panheteroptera</taxon>
        <taxon>Cimicomorpha</taxon>
        <taxon>Miridae</taxon>
        <taxon>Mirini</taxon>
        <taxon>Lygus</taxon>
    </lineage>
</organism>
<name>A0A0A9WAA0_LYGHE</name>
<dbReference type="EMBL" id="GBHO01040171">
    <property type="protein sequence ID" value="JAG03433.1"/>
    <property type="molecule type" value="Transcribed_RNA"/>
</dbReference>